<dbReference type="GO" id="GO:0000329">
    <property type="term" value="C:fungal-type vacuole membrane"/>
    <property type="evidence" value="ECO:0007669"/>
    <property type="project" value="EnsemblFungi"/>
</dbReference>
<dbReference type="InterPro" id="IPR024671">
    <property type="entry name" value="Atg22-like"/>
</dbReference>
<dbReference type="Proteomes" id="UP000094455">
    <property type="component" value="Unassembled WGS sequence"/>
</dbReference>
<dbReference type="AlphaFoldDB" id="A0A1E3NQB2"/>
<keyword evidence="7 8" id="KW-0472">Membrane</keyword>
<dbReference type="Pfam" id="PF11700">
    <property type="entry name" value="ATG22"/>
    <property type="match status" value="1"/>
</dbReference>
<dbReference type="OrthoDB" id="42657at2759"/>
<evidence type="ECO:0000256" key="3">
    <source>
        <dbReference type="ARBA" id="ARBA00022448"/>
    </source>
</evidence>
<dbReference type="STRING" id="763406.A0A1E3NQB2"/>
<feature type="transmembrane region" description="Helical" evidence="8">
    <location>
        <begin position="419"/>
        <end position="441"/>
    </location>
</feature>
<comment type="similarity">
    <text evidence="2 8">Belongs to the ATG22 family.</text>
</comment>
<keyword evidence="6 8" id="KW-0072">Autophagy</keyword>
<name>A0A1E3NQB2_9ASCO</name>
<dbReference type="Gene3D" id="1.20.1250.20">
    <property type="entry name" value="MFS general substrate transporter like domains"/>
    <property type="match status" value="1"/>
</dbReference>
<feature type="transmembrane region" description="Helical" evidence="8">
    <location>
        <begin position="94"/>
        <end position="114"/>
    </location>
</feature>
<feature type="transmembrane region" description="Helical" evidence="8">
    <location>
        <begin position="394"/>
        <end position="413"/>
    </location>
</feature>
<feature type="transmembrane region" description="Helical" evidence="8">
    <location>
        <begin position="364"/>
        <end position="387"/>
    </location>
</feature>
<dbReference type="GeneID" id="30179430"/>
<feature type="domain" description="Major facilitator superfamily (MFS) profile" evidence="9">
    <location>
        <begin position="324"/>
        <end position="517"/>
    </location>
</feature>
<dbReference type="InterPro" id="IPR036259">
    <property type="entry name" value="MFS_trans_sf"/>
</dbReference>
<evidence type="ECO:0000259" key="9">
    <source>
        <dbReference type="PROSITE" id="PS50850"/>
    </source>
</evidence>
<dbReference type="InterPro" id="IPR050495">
    <property type="entry name" value="ATG22/LtaA_families"/>
</dbReference>
<evidence type="ECO:0000256" key="2">
    <source>
        <dbReference type="ARBA" id="ARBA00006978"/>
    </source>
</evidence>
<dbReference type="SUPFAM" id="SSF103473">
    <property type="entry name" value="MFS general substrate transporter"/>
    <property type="match status" value="2"/>
</dbReference>
<dbReference type="EMBL" id="KV454002">
    <property type="protein sequence ID" value="ODQ48299.1"/>
    <property type="molecule type" value="Genomic_DNA"/>
</dbReference>
<keyword evidence="3 8" id="KW-0813">Transport</keyword>
<keyword evidence="11" id="KW-1185">Reference proteome</keyword>
<proteinExistence type="inferred from homology"/>
<feature type="transmembrane region" description="Helical" evidence="8">
    <location>
        <begin position="484"/>
        <end position="500"/>
    </location>
</feature>
<evidence type="ECO:0000313" key="11">
    <source>
        <dbReference type="Proteomes" id="UP000094455"/>
    </source>
</evidence>
<accession>A0A1E3NQB2</accession>
<evidence type="ECO:0000256" key="8">
    <source>
        <dbReference type="RuleBase" id="RU363073"/>
    </source>
</evidence>
<organism evidence="10 11">
    <name type="scientific">Pichia membranifaciens NRRL Y-2026</name>
    <dbReference type="NCBI Taxonomy" id="763406"/>
    <lineage>
        <taxon>Eukaryota</taxon>
        <taxon>Fungi</taxon>
        <taxon>Dikarya</taxon>
        <taxon>Ascomycota</taxon>
        <taxon>Saccharomycotina</taxon>
        <taxon>Pichiomycetes</taxon>
        <taxon>Pichiales</taxon>
        <taxon>Pichiaceae</taxon>
        <taxon>Pichia</taxon>
    </lineage>
</organism>
<keyword evidence="8" id="KW-0029">Amino-acid transport</keyword>
<dbReference type="PANTHER" id="PTHR23519:SF1">
    <property type="entry name" value="AUTOPHAGY-RELATED PROTEIN 22"/>
    <property type="match status" value="1"/>
</dbReference>
<evidence type="ECO:0000256" key="1">
    <source>
        <dbReference type="ARBA" id="ARBA00004128"/>
    </source>
</evidence>
<dbReference type="GO" id="GO:0006914">
    <property type="term" value="P:autophagy"/>
    <property type="evidence" value="ECO:0007669"/>
    <property type="project" value="UniProtKB-KW"/>
</dbReference>
<keyword evidence="8" id="KW-0926">Vacuole</keyword>
<feature type="transmembrane region" description="Helical" evidence="8">
    <location>
        <begin position="258"/>
        <end position="277"/>
    </location>
</feature>
<feature type="transmembrane region" description="Helical" evidence="8">
    <location>
        <begin position="234"/>
        <end position="252"/>
    </location>
</feature>
<protein>
    <recommendedName>
        <fullName evidence="8">Autophagy-related protein</fullName>
    </recommendedName>
</protein>
<evidence type="ECO:0000256" key="5">
    <source>
        <dbReference type="ARBA" id="ARBA00022989"/>
    </source>
</evidence>
<evidence type="ECO:0000313" key="10">
    <source>
        <dbReference type="EMBL" id="ODQ48299.1"/>
    </source>
</evidence>
<sequence>MSTRTRDIVAWALIALAAEPYVVSVLGTYTPILLEQLARENGVLASDHLTPCINKPTDDNPIPHPPPPNNMSDGTGTCVLPIFGKSFYIDTSSYALYTFSFSVLLQTICVLTVSGIADNSNYKKKLIIIFGIFGGLSTAAYSLIGSHNYYAASFLAILANCAFGCVNVLMNSYLTILIKKYPFQSLPADEEILQGLLTENSTTESITNDETMLVGDSELGKVGSKISGIGTSTGYTSALLIQISALLSLTQLKNINNDMIWCIKIVIASIGVWWFIWQIPIALFLRNITTGDANWHKDMKLTSMIKKGYHDLGHAVYRIRDLKDIYFFLLGWFVLSDSITTINSTAILFAKTNLHMPMVSLGKIGVLVMVSAIIGSILIPHVIIGYYQWNLQHVLIGLIVWCLCVPIYGIIALNSAYEMYLLAVWYGIGLGGLSTVSRSIYSIIIPRGKESVFFSIFSLTDKTSSIIGPFVIGLIINIFHELRGAFWVLALLLVISLPILSKQFNLKRARDEADSFT</sequence>
<dbReference type="PANTHER" id="PTHR23519">
    <property type="entry name" value="AUTOPHAGY-RELATED PROTEIN 22"/>
    <property type="match status" value="1"/>
</dbReference>
<keyword evidence="5 8" id="KW-1133">Transmembrane helix</keyword>
<comment type="subcellular location">
    <subcellularLocation>
        <location evidence="1 8">Vacuole membrane</location>
        <topology evidence="1 8">Multi-pass membrane protein</topology>
    </subcellularLocation>
</comment>
<dbReference type="PROSITE" id="PS50850">
    <property type="entry name" value="MFS"/>
    <property type="match status" value="1"/>
</dbReference>
<keyword evidence="4 8" id="KW-0812">Transmembrane</keyword>
<dbReference type="GO" id="GO:0022857">
    <property type="term" value="F:transmembrane transporter activity"/>
    <property type="evidence" value="ECO:0007669"/>
    <property type="project" value="InterPro"/>
</dbReference>
<feature type="transmembrane region" description="Helical" evidence="8">
    <location>
        <begin position="126"/>
        <end position="144"/>
    </location>
</feature>
<evidence type="ECO:0000256" key="7">
    <source>
        <dbReference type="ARBA" id="ARBA00023136"/>
    </source>
</evidence>
<feature type="transmembrane region" description="Helical" evidence="8">
    <location>
        <begin position="325"/>
        <end position="349"/>
    </location>
</feature>
<evidence type="ECO:0000256" key="6">
    <source>
        <dbReference type="ARBA" id="ARBA00023006"/>
    </source>
</evidence>
<reference evidence="10 11" key="1">
    <citation type="journal article" date="2016" name="Proc. Natl. Acad. Sci. U.S.A.">
        <title>Comparative genomics of biotechnologically important yeasts.</title>
        <authorList>
            <person name="Riley R."/>
            <person name="Haridas S."/>
            <person name="Wolfe K.H."/>
            <person name="Lopes M.R."/>
            <person name="Hittinger C.T."/>
            <person name="Goeker M."/>
            <person name="Salamov A.A."/>
            <person name="Wisecaver J.H."/>
            <person name="Long T.M."/>
            <person name="Calvey C.H."/>
            <person name="Aerts A.L."/>
            <person name="Barry K.W."/>
            <person name="Choi C."/>
            <person name="Clum A."/>
            <person name="Coughlan A.Y."/>
            <person name="Deshpande S."/>
            <person name="Douglass A.P."/>
            <person name="Hanson S.J."/>
            <person name="Klenk H.-P."/>
            <person name="LaButti K.M."/>
            <person name="Lapidus A."/>
            <person name="Lindquist E.A."/>
            <person name="Lipzen A.M."/>
            <person name="Meier-Kolthoff J.P."/>
            <person name="Ohm R.A."/>
            <person name="Otillar R.P."/>
            <person name="Pangilinan J.L."/>
            <person name="Peng Y."/>
            <person name="Rokas A."/>
            <person name="Rosa C.A."/>
            <person name="Scheuner C."/>
            <person name="Sibirny A.A."/>
            <person name="Slot J.C."/>
            <person name="Stielow J.B."/>
            <person name="Sun H."/>
            <person name="Kurtzman C.P."/>
            <person name="Blackwell M."/>
            <person name="Grigoriev I.V."/>
            <person name="Jeffries T.W."/>
        </authorList>
    </citation>
    <scope>NUCLEOTIDE SEQUENCE [LARGE SCALE GENOMIC DNA]</scope>
    <source>
        <strain evidence="10 11">NRRL Y-2026</strain>
    </source>
</reference>
<evidence type="ECO:0000256" key="4">
    <source>
        <dbReference type="ARBA" id="ARBA00022692"/>
    </source>
</evidence>
<comment type="function">
    <text evidence="8">Vacuolar effluxer which mediate the efflux of amino acids resulting from autophagic degradation. The release of autophagic amino acids allows the maintenance of protein synthesis and viability during nitrogen starvation.</text>
</comment>
<dbReference type="RefSeq" id="XP_019019412.1">
    <property type="nucleotide sequence ID" value="XM_019162743.1"/>
</dbReference>
<feature type="transmembrane region" description="Helical" evidence="8">
    <location>
        <begin position="453"/>
        <end position="478"/>
    </location>
</feature>
<gene>
    <name evidence="10" type="ORF">PICMEDRAFT_32139</name>
</gene>
<feature type="transmembrane region" description="Helical" evidence="8">
    <location>
        <begin position="150"/>
        <end position="170"/>
    </location>
</feature>
<dbReference type="InterPro" id="IPR020846">
    <property type="entry name" value="MFS_dom"/>
</dbReference>
<dbReference type="GO" id="GO:0032974">
    <property type="term" value="P:amino acid transmembrane export from vacuole"/>
    <property type="evidence" value="ECO:0007669"/>
    <property type="project" value="EnsemblFungi"/>
</dbReference>